<evidence type="ECO:0000259" key="2">
    <source>
        <dbReference type="Pfam" id="PF13358"/>
    </source>
</evidence>
<dbReference type="GO" id="GO:0003677">
    <property type="term" value="F:DNA binding"/>
    <property type="evidence" value="ECO:0007669"/>
    <property type="project" value="InterPro"/>
</dbReference>
<dbReference type="Gene3D" id="3.30.420.10">
    <property type="entry name" value="Ribonuclease H-like superfamily/Ribonuclease H"/>
    <property type="match status" value="1"/>
</dbReference>
<dbReference type="Pfam" id="PF01498">
    <property type="entry name" value="HTH_Tnp_Tc3_2"/>
    <property type="match status" value="1"/>
</dbReference>
<accession>A0A0D0DRZ6</accession>
<dbReference type="HOGENOM" id="CLU_033666_0_6_1"/>
<dbReference type="InterPro" id="IPR036397">
    <property type="entry name" value="RNaseH_sf"/>
</dbReference>
<name>A0A0D0DRZ6_9AGAM</name>
<keyword evidence="4" id="KW-1185">Reference proteome</keyword>
<evidence type="ECO:0000259" key="1">
    <source>
        <dbReference type="Pfam" id="PF01498"/>
    </source>
</evidence>
<proteinExistence type="predicted"/>
<dbReference type="GO" id="GO:0006313">
    <property type="term" value="P:DNA transposition"/>
    <property type="evidence" value="ECO:0007669"/>
    <property type="project" value="InterPro"/>
</dbReference>
<reference evidence="4" key="2">
    <citation type="submission" date="2015-01" db="EMBL/GenBank/DDBJ databases">
        <title>Evolutionary Origins and Diversification of the Mycorrhizal Mutualists.</title>
        <authorList>
            <consortium name="DOE Joint Genome Institute"/>
            <consortium name="Mycorrhizal Genomics Consortium"/>
            <person name="Kohler A."/>
            <person name="Kuo A."/>
            <person name="Nagy L.G."/>
            <person name="Floudas D."/>
            <person name="Copeland A."/>
            <person name="Barry K.W."/>
            <person name="Cichocki N."/>
            <person name="Veneault-Fourrey C."/>
            <person name="LaButti K."/>
            <person name="Lindquist E.A."/>
            <person name="Lipzen A."/>
            <person name="Lundell T."/>
            <person name="Morin E."/>
            <person name="Murat C."/>
            <person name="Riley R."/>
            <person name="Ohm R."/>
            <person name="Sun H."/>
            <person name="Tunlid A."/>
            <person name="Henrissat B."/>
            <person name="Grigoriev I.V."/>
            <person name="Hibbett D.S."/>
            <person name="Martin F."/>
        </authorList>
    </citation>
    <scope>NUCLEOTIDE SEQUENCE [LARGE SCALE GENOMIC DNA]</scope>
    <source>
        <strain evidence="4">Ve08.2h10</strain>
    </source>
</reference>
<evidence type="ECO:0000313" key="3">
    <source>
        <dbReference type="EMBL" id="KIK95953.1"/>
    </source>
</evidence>
<dbReference type="EMBL" id="KN825011">
    <property type="protein sequence ID" value="KIK95953.1"/>
    <property type="molecule type" value="Genomic_DNA"/>
</dbReference>
<dbReference type="InterPro" id="IPR038717">
    <property type="entry name" value="Tc1-like_DDE_dom"/>
</dbReference>
<evidence type="ECO:0000313" key="4">
    <source>
        <dbReference type="Proteomes" id="UP000054538"/>
    </source>
</evidence>
<feature type="domain" description="Tc1-like transposase DDE" evidence="2">
    <location>
        <begin position="127"/>
        <end position="229"/>
    </location>
</feature>
<protein>
    <recommendedName>
        <fullName evidence="5">Transposase</fullName>
    </recommendedName>
</protein>
<evidence type="ECO:0008006" key="5">
    <source>
        <dbReference type="Google" id="ProtNLM"/>
    </source>
</evidence>
<dbReference type="InterPro" id="IPR002492">
    <property type="entry name" value="Transposase_Tc1-like"/>
</dbReference>
<dbReference type="STRING" id="930991.A0A0D0DRZ6"/>
<organism evidence="3 4">
    <name type="scientific">Paxillus rubicundulus Ve08.2h10</name>
    <dbReference type="NCBI Taxonomy" id="930991"/>
    <lineage>
        <taxon>Eukaryota</taxon>
        <taxon>Fungi</taxon>
        <taxon>Dikarya</taxon>
        <taxon>Basidiomycota</taxon>
        <taxon>Agaricomycotina</taxon>
        <taxon>Agaricomycetes</taxon>
        <taxon>Agaricomycetidae</taxon>
        <taxon>Boletales</taxon>
        <taxon>Paxilineae</taxon>
        <taxon>Paxillaceae</taxon>
        <taxon>Paxillus</taxon>
    </lineage>
</organism>
<dbReference type="PANTHER" id="PTHR23022">
    <property type="entry name" value="TRANSPOSABLE ELEMENT-RELATED"/>
    <property type="match status" value="1"/>
</dbReference>
<dbReference type="OrthoDB" id="3242359at2759"/>
<dbReference type="Pfam" id="PF13358">
    <property type="entry name" value="DDE_3"/>
    <property type="match status" value="1"/>
</dbReference>
<dbReference type="InterPro" id="IPR052338">
    <property type="entry name" value="Transposase_5"/>
</dbReference>
<dbReference type="Proteomes" id="UP000054538">
    <property type="component" value="Unassembled WGS sequence"/>
</dbReference>
<dbReference type="GO" id="GO:0015074">
    <property type="term" value="P:DNA integration"/>
    <property type="evidence" value="ECO:0007669"/>
    <property type="project" value="InterPro"/>
</dbReference>
<feature type="domain" description="Transposase Tc1-like" evidence="1">
    <location>
        <begin position="34"/>
        <end position="87"/>
    </location>
</feature>
<sequence length="280" mass="32515">SFGAIAIHLLNCCVYWSKSLYHHTGKAENTVQVTKALQDIKNHPISSQTVCHHLKKSGMKAVVKKKCPLLSKCHRKEWLDFAVSHQHWTIKDWKCVIWSDGRKWVWKKAGDGLSDRIVEGTVKFGGGSLIMWGCMTWEGVGVACKIDGIMDADLYVQILEDELQQSLEYFNKSPEDTIFQQDNDPKHTSRKAKNWFEDHDYEVMVWPAQSPDLNPIEHLWFILKRRLAEYPEPPKGIAELWERVEREWERIMAATCQELIQRMPRMVQEVLKAKGGYTSY</sequence>
<reference evidence="3 4" key="1">
    <citation type="submission" date="2014-04" db="EMBL/GenBank/DDBJ databases">
        <authorList>
            <consortium name="DOE Joint Genome Institute"/>
            <person name="Kuo A."/>
            <person name="Kohler A."/>
            <person name="Jargeat P."/>
            <person name="Nagy L.G."/>
            <person name="Floudas D."/>
            <person name="Copeland A."/>
            <person name="Barry K.W."/>
            <person name="Cichocki N."/>
            <person name="Veneault-Fourrey C."/>
            <person name="LaButti K."/>
            <person name="Lindquist E.A."/>
            <person name="Lipzen A."/>
            <person name="Lundell T."/>
            <person name="Morin E."/>
            <person name="Murat C."/>
            <person name="Sun H."/>
            <person name="Tunlid A."/>
            <person name="Henrissat B."/>
            <person name="Grigoriev I.V."/>
            <person name="Hibbett D.S."/>
            <person name="Martin F."/>
            <person name="Nordberg H.P."/>
            <person name="Cantor M.N."/>
            <person name="Hua S.X."/>
        </authorList>
    </citation>
    <scope>NUCLEOTIDE SEQUENCE [LARGE SCALE GENOMIC DNA]</scope>
    <source>
        <strain evidence="3 4">Ve08.2h10</strain>
    </source>
</reference>
<feature type="non-terminal residue" evidence="3">
    <location>
        <position position="280"/>
    </location>
</feature>
<gene>
    <name evidence="3" type="ORF">PAXRUDRAFT_774715</name>
</gene>
<dbReference type="PANTHER" id="PTHR23022:SF119">
    <property type="entry name" value="TC1-LIKE TRANSPOSASE DDE DOMAIN-CONTAINING PROTEIN"/>
    <property type="match status" value="1"/>
</dbReference>
<dbReference type="AlphaFoldDB" id="A0A0D0DRZ6"/>
<dbReference type="InParanoid" id="A0A0D0DRZ6"/>